<dbReference type="InterPro" id="IPR051454">
    <property type="entry name" value="RNA/ubiquinone_mod_enzymes"/>
</dbReference>
<dbReference type="Pfam" id="PF01136">
    <property type="entry name" value="Peptidase_U32"/>
    <property type="match status" value="2"/>
</dbReference>
<dbReference type="GO" id="GO:0006508">
    <property type="term" value="P:proteolysis"/>
    <property type="evidence" value="ECO:0007669"/>
    <property type="project" value="UniProtKB-KW"/>
</dbReference>
<keyword evidence="2" id="KW-0645">Protease</keyword>
<reference evidence="3" key="1">
    <citation type="submission" date="2012-02" db="EMBL/GenBank/DDBJ databases">
        <title>Complete sequence of chromosome of Methanomethylovorans hollandica DSM 15978.</title>
        <authorList>
            <person name="Lucas S."/>
            <person name="Copeland A."/>
            <person name="Lapidus A."/>
            <person name="Glavina del Rio T."/>
            <person name="Dalin E."/>
            <person name="Tice H."/>
            <person name="Bruce D."/>
            <person name="Goodwin L."/>
            <person name="Pitluck S."/>
            <person name="Peters L."/>
            <person name="Mikhailova N."/>
            <person name="Held B."/>
            <person name="Kyrpides N."/>
            <person name="Mavromatis K."/>
            <person name="Ivanova N."/>
            <person name="Brettin T."/>
            <person name="Detter J.C."/>
            <person name="Han C."/>
            <person name="Larimer F."/>
            <person name="Land M."/>
            <person name="Hauser L."/>
            <person name="Markowitz V."/>
            <person name="Cheng J.-F."/>
            <person name="Hugenholtz P."/>
            <person name="Woyke T."/>
            <person name="Wu D."/>
            <person name="Spring S."/>
            <person name="Schroeder M."/>
            <person name="Brambilla E."/>
            <person name="Klenk H.-P."/>
            <person name="Eisen J.A."/>
        </authorList>
    </citation>
    <scope>NUCLEOTIDE SEQUENCE [LARGE SCALE GENOMIC DNA]</scope>
    <source>
        <strain evidence="3">DSM 15978 / NBRC 107637 / DMS1</strain>
    </source>
</reference>
<dbReference type="HOGENOM" id="CLU_011540_4_0_2"/>
<evidence type="ECO:0000259" key="1">
    <source>
        <dbReference type="Pfam" id="PF12392"/>
    </source>
</evidence>
<dbReference type="GO" id="GO:0008233">
    <property type="term" value="F:peptidase activity"/>
    <property type="evidence" value="ECO:0007669"/>
    <property type="project" value="UniProtKB-KW"/>
</dbReference>
<dbReference type="EMBL" id="CP003362">
    <property type="protein sequence ID" value="AGB48467.1"/>
    <property type="molecule type" value="Genomic_DNA"/>
</dbReference>
<dbReference type="InterPro" id="IPR020988">
    <property type="entry name" value="Pept_U32_collagenase"/>
</dbReference>
<dbReference type="KEGG" id="mhz:Metho_0180"/>
<organism evidence="2 3">
    <name type="scientific">Methanomethylovorans hollandica (strain DSM 15978 / NBRC 107637 / DMS1)</name>
    <dbReference type="NCBI Taxonomy" id="867904"/>
    <lineage>
        <taxon>Archaea</taxon>
        <taxon>Methanobacteriati</taxon>
        <taxon>Methanobacteriota</taxon>
        <taxon>Stenosarchaea group</taxon>
        <taxon>Methanomicrobia</taxon>
        <taxon>Methanosarcinales</taxon>
        <taxon>Methanosarcinaceae</taxon>
        <taxon>Methanomethylovorans</taxon>
    </lineage>
</organism>
<name>L0KSR6_METHD</name>
<keyword evidence="2" id="KW-0378">Hydrolase</keyword>
<feature type="domain" description="Peptidase U32 collagenase" evidence="1">
    <location>
        <begin position="387"/>
        <end position="506"/>
    </location>
</feature>
<keyword evidence="3" id="KW-1185">Reference proteome</keyword>
<dbReference type="InterPro" id="IPR001539">
    <property type="entry name" value="Peptidase_U32"/>
</dbReference>
<dbReference type="PANTHER" id="PTHR30217:SF10">
    <property type="entry name" value="23S RRNA 5-HYDROXYCYTIDINE C2501 SYNTHASE"/>
    <property type="match status" value="1"/>
</dbReference>
<sequence length="815" mass="90322">MSSVPELLAPAGDMLSLKAAVENGADAVYLGVKKLSARAYASNFSLDELEQVIDYAHLRGVKVYITVNTLIKDAEFAEAAETLQSIAAYGADAVIVQDIGLLSFLREFLPELPVHASTQMTVHNTESVRLLEDVGVKRIVLARELPLEAIRSIHDNTHAELEIFIHGALCICYSGQCLLSSIIGGRSGNRGYCAQPCRKQYALMKNGKEVDVKGNFLLSPKDLNTAEILPQIIEAGVSSLKIEGRMKRPEYVAGVVSIYRQLLDRYAADPTRYFVSEEELRTLEQLFNRGFTHAYLSGKPRIELMDHDMPHNRGVLVGTVIGHSGGGCVSLKLSGSLNVGDGIGFSSEGTGENVTRMFYESRPITSAGKGMIVDLLLSNPVSAGTQVYRTSDSSLIKSMERSFTSQMPVRKVPVRLKLTAVKGKNLEMSLEDHNNNVVRMVSEYIVQPSQKNPTTEKDMEKQLLKLGNTVFYPVSLEILSDPDIFVPIRELNNIRNSAVQEMEKIRIIKWKRIFEDFIFSLPSYLEDNTGTPFLSVSVNTLDGLLCAADEGAGVIYYGDENFRSHTKATLKEAHDITCRTGCRIYLTTPSIVWDKEMDELHLLIREALGIGFHGVLVGNLGVLRVVQQLGCNFIIDYPLNVFNNRSCSFFHRAGSEAVTLSPELAMGQVSSLSRYGNVECVVHGNLKLMDIESCIVGSLLGGKNDACCMPCRDNTFAIKDEKGFEFPLLMDEHCRTHIFNSRELCLLDDVTSFVKAGVFRFRIEARYMDAQKVRLVVAAYKKSIGQCISKQAISYISCRDISGKYTKGHYFRGVL</sequence>
<dbReference type="Proteomes" id="UP000010866">
    <property type="component" value="Chromosome"/>
</dbReference>
<evidence type="ECO:0000313" key="2">
    <source>
        <dbReference type="EMBL" id="AGB48467.1"/>
    </source>
</evidence>
<accession>L0KSR6</accession>
<proteinExistence type="predicted"/>
<evidence type="ECO:0000313" key="3">
    <source>
        <dbReference type="Proteomes" id="UP000010866"/>
    </source>
</evidence>
<dbReference type="Pfam" id="PF12392">
    <property type="entry name" value="DUF3656"/>
    <property type="match status" value="1"/>
</dbReference>
<protein>
    <submittedName>
        <fullName evidence="2">Collagenase-like protease</fullName>
    </submittedName>
</protein>
<dbReference type="PANTHER" id="PTHR30217">
    <property type="entry name" value="PEPTIDASE U32 FAMILY"/>
    <property type="match status" value="1"/>
</dbReference>
<gene>
    <name evidence="2" type="ordered locus">Metho_0180</name>
</gene>
<dbReference type="PROSITE" id="PS01276">
    <property type="entry name" value="PEPTIDASE_U32"/>
    <property type="match status" value="1"/>
</dbReference>
<dbReference type="AlphaFoldDB" id="L0KSR6"/>
<dbReference type="STRING" id="867904.Metho_0180"/>